<name>A0A5M5BQV0_BACOV</name>
<comment type="caution">
    <text evidence="1">The sequence shown here is derived from an EMBL/GenBank/DDBJ whole genome shotgun (WGS) entry which is preliminary data.</text>
</comment>
<organism evidence="1 2">
    <name type="scientific">Bacteroides ovatus</name>
    <dbReference type="NCBI Taxonomy" id="28116"/>
    <lineage>
        <taxon>Bacteria</taxon>
        <taxon>Pseudomonadati</taxon>
        <taxon>Bacteroidota</taxon>
        <taxon>Bacteroidia</taxon>
        <taxon>Bacteroidales</taxon>
        <taxon>Bacteroidaceae</taxon>
        <taxon>Bacteroides</taxon>
    </lineage>
</organism>
<sequence length="66" mass="7674">STQREPKEPFKIVSRIRTDNTGEWKSAKVELYKDNIMNGFNMPTFYLKGNVVVRNLSLGYTIYSVK</sequence>
<accession>A0A5M5BQV0</accession>
<feature type="non-terminal residue" evidence="1">
    <location>
        <position position="1"/>
    </location>
</feature>
<proteinExistence type="predicted"/>
<gene>
    <name evidence="1" type="ORF">F3D71_31810</name>
</gene>
<evidence type="ECO:0000313" key="2">
    <source>
        <dbReference type="Proteomes" id="UP000323717"/>
    </source>
</evidence>
<dbReference type="AlphaFoldDB" id="A0A5M5BQV0"/>
<dbReference type="EMBL" id="VWLE01001032">
    <property type="protein sequence ID" value="KAA3930618.1"/>
    <property type="molecule type" value="Genomic_DNA"/>
</dbReference>
<evidence type="ECO:0000313" key="1">
    <source>
        <dbReference type="EMBL" id="KAA3930618.1"/>
    </source>
</evidence>
<protein>
    <submittedName>
        <fullName evidence="1">Uncharacterized protein</fullName>
    </submittedName>
</protein>
<reference evidence="1 2" key="1">
    <citation type="journal article" date="2019" name="Nat. Med.">
        <title>A library of human gut bacterial isolates paired with longitudinal multiomics data enables mechanistic microbiome research.</title>
        <authorList>
            <person name="Poyet M."/>
            <person name="Groussin M."/>
            <person name="Gibbons S.M."/>
            <person name="Avila-Pacheco J."/>
            <person name="Jiang X."/>
            <person name="Kearney S.M."/>
            <person name="Perrotta A.R."/>
            <person name="Berdy B."/>
            <person name="Zhao S."/>
            <person name="Lieberman T.D."/>
            <person name="Swanson P.K."/>
            <person name="Smith M."/>
            <person name="Roesemann S."/>
            <person name="Alexander J.E."/>
            <person name="Rich S.A."/>
            <person name="Livny J."/>
            <person name="Vlamakis H."/>
            <person name="Clish C."/>
            <person name="Bullock K."/>
            <person name="Deik A."/>
            <person name="Scott J."/>
            <person name="Pierce K.A."/>
            <person name="Xavier R.J."/>
            <person name="Alm E.J."/>
        </authorList>
    </citation>
    <scope>NUCLEOTIDE SEQUENCE [LARGE SCALE GENOMIC DNA]</scope>
    <source>
        <strain evidence="1 2">BIOML-A163</strain>
    </source>
</reference>
<dbReference type="Proteomes" id="UP000323717">
    <property type="component" value="Unassembled WGS sequence"/>
</dbReference>